<dbReference type="Proteomes" id="UP001058074">
    <property type="component" value="Unassembled WGS sequence"/>
</dbReference>
<accession>A0ACB5RFF5</accession>
<protein>
    <submittedName>
        <fullName evidence="1">Glycosyl transferase</fullName>
    </submittedName>
</protein>
<keyword evidence="2" id="KW-1185">Reference proteome</keyword>
<keyword evidence="1" id="KW-0808">Transferase</keyword>
<proteinExistence type="predicted"/>
<evidence type="ECO:0000313" key="1">
    <source>
        <dbReference type="EMBL" id="GKX67812.1"/>
    </source>
</evidence>
<comment type="caution">
    <text evidence="1">The sequence shown here is derived from an EMBL/GenBank/DDBJ whole genome shotgun (WGS) entry which is preliminary data.</text>
</comment>
<reference evidence="1" key="1">
    <citation type="journal article" date="2025" name="Int. J. Syst. Evol. Microbiol.">
        <title>Inconstantimicrobium mannanitabidum sp. nov., a novel member of the family Clostridiaceae isolated from anoxic soil under the treatment of reductive soil disinfestation.</title>
        <authorList>
            <person name="Ueki A."/>
            <person name="Tonouchi A."/>
            <person name="Honma S."/>
            <person name="Kaku N."/>
            <person name="Ueki K."/>
        </authorList>
    </citation>
    <scope>NUCLEOTIDE SEQUENCE</scope>
    <source>
        <strain evidence="1">TW13</strain>
    </source>
</reference>
<dbReference type="EMBL" id="BROD01000001">
    <property type="protein sequence ID" value="GKX67812.1"/>
    <property type="molecule type" value="Genomic_DNA"/>
</dbReference>
<name>A0ACB5RFF5_9CLOT</name>
<evidence type="ECO:0000313" key="2">
    <source>
        <dbReference type="Proteomes" id="UP001058074"/>
    </source>
</evidence>
<organism evidence="1 2">
    <name type="scientific">Inconstantimicrobium mannanitabidum</name>
    <dbReference type="NCBI Taxonomy" id="1604901"/>
    <lineage>
        <taxon>Bacteria</taxon>
        <taxon>Bacillati</taxon>
        <taxon>Bacillota</taxon>
        <taxon>Clostridia</taxon>
        <taxon>Eubacteriales</taxon>
        <taxon>Clostridiaceae</taxon>
        <taxon>Inconstantimicrobium</taxon>
    </lineage>
</organism>
<gene>
    <name evidence="1" type="primary">rfaG</name>
    <name evidence="1" type="ORF">rsdtw13_30700</name>
</gene>
<sequence length="392" mass="45424">MKICFITSTVFNLGGVQRVASVIASKLSEEHDVSIVCLSDEFPVDRAIYNLDKRVKVEIKTTLLSKKSFTRLIGRIGREINNKTNLLNKKDMVSLTVNFYYPKQIQNRFIDYINSREFDIVVGVEGVYSILLGVISDKLKAKTIGWQHNSYDAYLKNPFRYYWHQDEIFNKYIPKLDKYIVLNEYDKEMFKKNNNIDCHVISNPRSFDSDIKSDVKSNNFFAAGRFEYQKGFDLLIEAFQIFSTKNSEWNLTIVGEGKEKDTINNLIMKYNLNDRIKIEPFTKNIKKYFLNSSALLLSSRWEGMPMIVLEALEMGVPTIAYDITAVKPLITDGQQGLIVEKYDVSFYANAMLSIANNYELRREMGLKSSAKSEEFSIENIKNNWNKIINELF</sequence>